<evidence type="ECO:0008006" key="4">
    <source>
        <dbReference type="Google" id="ProtNLM"/>
    </source>
</evidence>
<proteinExistence type="predicted"/>
<dbReference type="GeneID" id="85452208"/>
<feature type="compositionally biased region" description="Basic and acidic residues" evidence="1">
    <location>
        <begin position="24"/>
        <end position="38"/>
    </location>
</feature>
<evidence type="ECO:0000256" key="1">
    <source>
        <dbReference type="SAM" id="MobiDB-lite"/>
    </source>
</evidence>
<reference evidence="2" key="1">
    <citation type="submission" date="2021-06" db="EMBL/GenBank/DDBJ databases">
        <title>Comparative genomics, transcriptomics and evolutionary studies reveal genomic signatures of adaptation to plant cell wall in hemibiotrophic fungi.</title>
        <authorList>
            <consortium name="DOE Joint Genome Institute"/>
            <person name="Baroncelli R."/>
            <person name="Diaz J.F."/>
            <person name="Benocci T."/>
            <person name="Peng M."/>
            <person name="Battaglia E."/>
            <person name="Haridas S."/>
            <person name="Andreopoulos W."/>
            <person name="Labutti K."/>
            <person name="Pangilinan J."/>
            <person name="Floch G.L."/>
            <person name="Makela M.R."/>
            <person name="Henrissat B."/>
            <person name="Grigoriev I.V."/>
            <person name="Crouch J.A."/>
            <person name="De Vries R.P."/>
            <person name="Sukno S.A."/>
            <person name="Thon M.R."/>
        </authorList>
    </citation>
    <scope>NUCLEOTIDE SEQUENCE</scope>
    <source>
        <strain evidence="2">CBS 193.32</strain>
    </source>
</reference>
<evidence type="ECO:0000313" key="3">
    <source>
        <dbReference type="Proteomes" id="UP001224890"/>
    </source>
</evidence>
<protein>
    <recommendedName>
        <fullName evidence="4">Kinesin light chain</fullName>
    </recommendedName>
</protein>
<dbReference type="Gene3D" id="1.25.40.10">
    <property type="entry name" value="Tetratricopeptide repeat domain"/>
    <property type="match status" value="1"/>
</dbReference>
<sequence length="124" mass="13432">MANLSFALLKIGAFDQAESPGKSALDERENSLGKDHPDTNMSMSNLAMIYNAQFKRVEAAGLMSEAAQRSSNKLGDEHPITLLCVFNLAVIRCDQGHKGDAMRVWTTILPKMRAALGAGHESTV</sequence>
<dbReference type="PANTHER" id="PTHR46082:SF11">
    <property type="entry name" value="AAA+ ATPASE DOMAIN-CONTAINING PROTEIN-RELATED"/>
    <property type="match status" value="1"/>
</dbReference>
<organism evidence="2 3">
    <name type="scientific">Colletotrichum godetiae</name>
    <dbReference type="NCBI Taxonomy" id="1209918"/>
    <lineage>
        <taxon>Eukaryota</taxon>
        <taxon>Fungi</taxon>
        <taxon>Dikarya</taxon>
        <taxon>Ascomycota</taxon>
        <taxon>Pezizomycotina</taxon>
        <taxon>Sordariomycetes</taxon>
        <taxon>Hypocreomycetidae</taxon>
        <taxon>Glomerellales</taxon>
        <taxon>Glomerellaceae</taxon>
        <taxon>Colletotrichum</taxon>
        <taxon>Colletotrichum acutatum species complex</taxon>
    </lineage>
</organism>
<dbReference type="InterPro" id="IPR011990">
    <property type="entry name" value="TPR-like_helical_dom_sf"/>
</dbReference>
<dbReference type="RefSeq" id="XP_060422412.1">
    <property type="nucleotide sequence ID" value="XM_060567682.1"/>
</dbReference>
<dbReference type="AlphaFoldDB" id="A0AAJ0EQN5"/>
<dbReference type="PANTHER" id="PTHR46082">
    <property type="entry name" value="ATP/GTP-BINDING PROTEIN-RELATED"/>
    <property type="match status" value="1"/>
</dbReference>
<keyword evidence="3" id="KW-1185">Reference proteome</keyword>
<evidence type="ECO:0000313" key="2">
    <source>
        <dbReference type="EMBL" id="KAK1657648.1"/>
    </source>
</evidence>
<dbReference type="Pfam" id="PF13374">
    <property type="entry name" value="TPR_10"/>
    <property type="match status" value="2"/>
</dbReference>
<accession>A0AAJ0EQN5</accession>
<feature type="region of interest" description="Disordered" evidence="1">
    <location>
        <begin position="20"/>
        <end position="41"/>
    </location>
</feature>
<dbReference type="EMBL" id="JAHMHR010000087">
    <property type="protein sequence ID" value="KAK1657648.1"/>
    <property type="molecule type" value="Genomic_DNA"/>
</dbReference>
<dbReference type="InterPro" id="IPR053137">
    <property type="entry name" value="NLR-like"/>
</dbReference>
<name>A0AAJ0EQN5_9PEZI</name>
<gene>
    <name evidence="2" type="ORF">BDP55DRAFT_507647</name>
</gene>
<feature type="non-terminal residue" evidence="2">
    <location>
        <position position="124"/>
    </location>
</feature>
<dbReference type="Proteomes" id="UP001224890">
    <property type="component" value="Unassembled WGS sequence"/>
</dbReference>
<comment type="caution">
    <text evidence="2">The sequence shown here is derived from an EMBL/GenBank/DDBJ whole genome shotgun (WGS) entry which is preliminary data.</text>
</comment>
<dbReference type="SUPFAM" id="SSF48452">
    <property type="entry name" value="TPR-like"/>
    <property type="match status" value="1"/>
</dbReference>